<name>A0A1I1FEC9_9ACTN</name>
<dbReference type="PANTHER" id="PTHR13789:SF309">
    <property type="entry name" value="PUTATIVE (AFU_ORTHOLOGUE AFUA_6G14510)-RELATED"/>
    <property type="match status" value="1"/>
</dbReference>
<evidence type="ECO:0000259" key="3">
    <source>
        <dbReference type="Pfam" id="PF01494"/>
    </source>
</evidence>
<dbReference type="InterPro" id="IPR050493">
    <property type="entry name" value="FAD-dep_Monooxygenase_BioMet"/>
</dbReference>
<dbReference type="STRING" id="910347.SAMN05421773_101702"/>
<evidence type="ECO:0000256" key="2">
    <source>
        <dbReference type="ARBA" id="ARBA00023033"/>
    </source>
</evidence>
<dbReference type="Pfam" id="PF01494">
    <property type="entry name" value="FAD_binding_3"/>
    <property type="match status" value="1"/>
</dbReference>
<dbReference type="AlphaFoldDB" id="A0A1I1FEC9"/>
<reference evidence="4 5" key="1">
    <citation type="submission" date="2016-10" db="EMBL/GenBank/DDBJ databases">
        <authorList>
            <person name="de Groot N.N."/>
        </authorList>
    </citation>
    <scope>NUCLEOTIDE SEQUENCE [LARGE SCALE GENOMIC DNA]</scope>
    <source>
        <strain evidence="4 5">CGMCC 4.5739</strain>
    </source>
</reference>
<dbReference type="RefSeq" id="WP_093837064.1">
    <property type="nucleotide sequence ID" value="NZ_FOLM01000001.1"/>
</dbReference>
<dbReference type="Gene3D" id="3.50.50.60">
    <property type="entry name" value="FAD/NAD(P)-binding domain"/>
    <property type="match status" value="1"/>
</dbReference>
<keyword evidence="1" id="KW-0560">Oxidoreductase</keyword>
<accession>A0A1I1FEC9</accession>
<feature type="domain" description="FAD-binding" evidence="3">
    <location>
        <begin position="6"/>
        <end position="236"/>
    </location>
</feature>
<dbReference type="GO" id="GO:0071949">
    <property type="term" value="F:FAD binding"/>
    <property type="evidence" value="ECO:0007669"/>
    <property type="project" value="InterPro"/>
</dbReference>
<dbReference type="InterPro" id="IPR002938">
    <property type="entry name" value="FAD-bd"/>
</dbReference>
<proteinExistence type="predicted"/>
<evidence type="ECO:0000313" key="4">
    <source>
        <dbReference type="EMBL" id="SFB97757.1"/>
    </source>
</evidence>
<organism evidence="4 5">
    <name type="scientific">Streptomyces aidingensis</name>
    <dbReference type="NCBI Taxonomy" id="910347"/>
    <lineage>
        <taxon>Bacteria</taxon>
        <taxon>Bacillati</taxon>
        <taxon>Actinomycetota</taxon>
        <taxon>Actinomycetes</taxon>
        <taxon>Kitasatosporales</taxon>
        <taxon>Streptomycetaceae</taxon>
        <taxon>Streptomyces</taxon>
    </lineage>
</organism>
<dbReference type="Proteomes" id="UP000199207">
    <property type="component" value="Unassembled WGS sequence"/>
</dbReference>
<dbReference type="SUPFAM" id="SSF51905">
    <property type="entry name" value="FAD/NAD(P)-binding domain"/>
    <property type="match status" value="1"/>
</dbReference>
<evidence type="ECO:0000256" key="1">
    <source>
        <dbReference type="ARBA" id="ARBA00023002"/>
    </source>
</evidence>
<keyword evidence="2" id="KW-0503">Monooxygenase</keyword>
<dbReference type="PANTHER" id="PTHR13789">
    <property type="entry name" value="MONOOXYGENASE"/>
    <property type="match status" value="1"/>
</dbReference>
<gene>
    <name evidence="4" type="ORF">SAMN05421773_101702</name>
</gene>
<dbReference type="GO" id="GO:0004497">
    <property type="term" value="F:monooxygenase activity"/>
    <property type="evidence" value="ECO:0007669"/>
    <property type="project" value="UniProtKB-KW"/>
</dbReference>
<dbReference type="EMBL" id="FOLM01000001">
    <property type="protein sequence ID" value="SFB97757.1"/>
    <property type="molecule type" value="Genomic_DNA"/>
</dbReference>
<dbReference type="PRINTS" id="PR00420">
    <property type="entry name" value="RNGMNOXGNASE"/>
</dbReference>
<sequence length="352" mass="36927">MTVPMADVVVSGGGIGALAAALSISRQRHRVLVLEPDVPPDRTGVGLQLTPGALRALHHLGVGEALRERLVPLDGLRVHDGTTGRRLAASRLGDAYLDWFGTPYAAAPWAALYRPLREACAASPLVRFRPGSAVAGFAQDEHRVFIRLAGGGRLEADALIGAEGTCSPVRRQLSGGGDPAAPWTLYQTEVDLDRLPERAPEEARSGAVTLWSAPGWGLSSCPVSERRLALTAVRSTAPEDGGPAPALGAPVAPDRVLRELSGAPEPARALLGLARRWTAWVPCDPGPEAGPDGRCWSGRVALTGGTARSTELPFPCPGTSRALEDALLLGDLLDCDAADFPQALRMYAARHG</sequence>
<dbReference type="OrthoDB" id="113955at2"/>
<evidence type="ECO:0000313" key="5">
    <source>
        <dbReference type="Proteomes" id="UP000199207"/>
    </source>
</evidence>
<keyword evidence="5" id="KW-1185">Reference proteome</keyword>
<protein>
    <submittedName>
        <fullName evidence="4">Salicylate hydroxylase</fullName>
    </submittedName>
</protein>
<dbReference type="InterPro" id="IPR036188">
    <property type="entry name" value="FAD/NAD-bd_sf"/>
</dbReference>